<keyword evidence="7 8" id="KW-0472">Membrane</keyword>
<evidence type="ECO:0000256" key="4">
    <source>
        <dbReference type="ARBA" id="ARBA00022692"/>
    </source>
</evidence>
<feature type="transmembrane region" description="Helical" evidence="8">
    <location>
        <begin position="291"/>
        <end position="310"/>
    </location>
</feature>
<feature type="non-terminal residue" evidence="10">
    <location>
        <position position="381"/>
    </location>
</feature>
<keyword evidence="11" id="KW-1185">Reference proteome</keyword>
<evidence type="ECO:0000256" key="1">
    <source>
        <dbReference type="ARBA" id="ARBA00004141"/>
    </source>
</evidence>
<dbReference type="EMBL" id="JARKHS020007419">
    <property type="protein sequence ID" value="KAK8781711.1"/>
    <property type="molecule type" value="Genomic_DNA"/>
</dbReference>
<reference evidence="10 11" key="1">
    <citation type="journal article" date="2023" name="Arcadia Sci">
        <title>De novo assembly of a long-read Amblyomma americanum tick genome.</title>
        <authorList>
            <person name="Chou S."/>
            <person name="Poskanzer K.E."/>
            <person name="Rollins M."/>
            <person name="Thuy-Boun P.S."/>
        </authorList>
    </citation>
    <scope>NUCLEOTIDE SEQUENCE [LARGE SCALE GENOMIC DNA]</scope>
    <source>
        <strain evidence="10">F_SG_1</strain>
        <tissue evidence="10">Salivary glands</tissue>
    </source>
</reference>
<dbReference type="InterPro" id="IPR035952">
    <property type="entry name" value="Rhomboid-like_sf"/>
</dbReference>
<evidence type="ECO:0000256" key="7">
    <source>
        <dbReference type="ARBA" id="ARBA00023136"/>
    </source>
</evidence>
<feature type="transmembrane region" description="Helical" evidence="8">
    <location>
        <begin position="168"/>
        <end position="191"/>
    </location>
</feature>
<accession>A0AAQ4F486</accession>
<dbReference type="GO" id="GO:0006508">
    <property type="term" value="P:proteolysis"/>
    <property type="evidence" value="ECO:0007669"/>
    <property type="project" value="UniProtKB-KW"/>
</dbReference>
<proteinExistence type="inferred from homology"/>
<dbReference type="SUPFAM" id="SSF144091">
    <property type="entry name" value="Rhomboid-like"/>
    <property type="match status" value="2"/>
</dbReference>
<keyword evidence="3" id="KW-0645">Protease</keyword>
<dbReference type="InterPro" id="IPR022764">
    <property type="entry name" value="Peptidase_S54_rhomboid_dom"/>
</dbReference>
<comment type="subcellular location">
    <subcellularLocation>
        <location evidence="1">Membrane</location>
        <topology evidence="1">Multi-pass membrane protein</topology>
    </subcellularLocation>
</comment>
<dbReference type="AlphaFoldDB" id="A0AAQ4F486"/>
<gene>
    <name evidence="10" type="ORF">V5799_016946</name>
</gene>
<organism evidence="10 11">
    <name type="scientific">Amblyomma americanum</name>
    <name type="common">Lone star tick</name>
    <dbReference type="NCBI Taxonomy" id="6943"/>
    <lineage>
        <taxon>Eukaryota</taxon>
        <taxon>Metazoa</taxon>
        <taxon>Ecdysozoa</taxon>
        <taxon>Arthropoda</taxon>
        <taxon>Chelicerata</taxon>
        <taxon>Arachnida</taxon>
        <taxon>Acari</taxon>
        <taxon>Parasitiformes</taxon>
        <taxon>Ixodida</taxon>
        <taxon>Ixodoidea</taxon>
        <taxon>Ixodidae</taxon>
        <taxon>Amblyomminae</taxon>
        <taxon>Amblyomma</taxon>
    </lineage>
</organism>
<evidence type="ECO:0000256" key="2">
    <source>
        <dbReference type="ARBA" id="ARBA00009045"/>
    </source>
</evidence>
<evidence type="ECO:0000259" key="9">
    <source>
        <dbReference type="Pfam" id="PF01694"/>
    </source>
</evidence>
<dbReference type="PANTHER" id="PTHR43066">
    <property type="entry name" value="RHOMBOID-RELATED PROTEIN"/>
    <property type="match status" value="1"/>
</dbReference>
<feature type="transmembrane region" description="Helical" evidence="8">
    <location>
        <begin position="105"/>
        <end position="126"/>
    </location>
</feature>
<dbReference type="GO" id="GO:0004252">
    <property type="term" value="F:serine-type endopeptidase activity"/>
    <property type="evidence" value="ECO:0007669"/>
    <property type="project" value="InterPro"/>
</dbReference>
<keyword evidence="5" id="KW-0378">Hydrolase</keyword>
<sequence>MANPKMDTAGLLLLLHHVLLKVGLDAIPPATFVLVAAQACVFLRLFDLPWSDPSEVCISVETVLFKREWWRIFYGAIEHADSLHLYYNMVSFIWKGMILEDKVGSVQFTFIVSFFTALCGAVLIVMNCVLGEVVDGSFYYYCGVGFSGVIFALKVLNNHDYPGQSRRVFGFEVTLPSGFFVWAEPLLIQLISSDISFLAHLAGVLAGLAYVYVIKPAFSVAWRVLVEEPMLAMHQEVIPYGSILLLLVLLAVHGDLLPEHWTKDATCLTCSPVIEERQWRLLFLPALHCTGPWHLIYTVVSLLGLGYHIERRVGSVRFLSEMAVLVFATNLAFCAAIHYLLPDNDESGAVTPNEMKRECVPALTAAIMGMKGLYRVPYLQD</sequence>
<evidence type="ECO:0000313" key="10">
    <source>
        <dbReference type="EMBL" id="KAK8781711.1"/>
    </source>
</evidence>
<feature type="transmembrane region" description="Helical" evidence="8">
    <location>
        <begin position="197"/>
        <end position="225"/>
    </location>
</feature>
<comment type="similarity">
    <text evidence="2">Belongs to the peptidase S54 family.</text>
</comment>
<feature type="domain" description="Peptidase S54 rhomboid" evidence="9">
    <location>
        <begin position="277"/>
        <end position="336"/>
    </location>
</feature>
<protein>
    <recommendedName>
        <fullName evidence="9">Peptidase S54 rhomboid domain-containing protein</fullName>
    </recommendedName>
</protein>
<feature type="transmembrane region" description="Helical" evidence="8">
    <location>
        <begin position="237"/>
        <end position="254"/>
    </location>
</feature>
<evidence type="ECO:0000256" key="3">
    <source>
        <dbReference type="ARBA" id="ARBA00022670"/>
    </source>
</evidence>
<dbReference type="FunFam" id="1.20.1540.10:FF:000008">
    <property type="entry name" value="RHOMBOID-like protein 13"/>
    <property type="match status" value="1"/>
</dbReference>
<feature type="domain" description="Peptidase S54 rhomboid" evidence="9">
    <location>
        <begin position="67"/>
        <end position="214"/>
    </location>
</feature>
<dbReference type="Pfam" id="PF01694">
    <property type="entry name" value="Rhomboid"/>
    <property type="match status" value="2"/>
</dbReference>
<comment type="caution">
    <text evidence="10">The sequence shown here is derived from an EMBL/GenBank/DDBJ whole genome shotgun (WGS) entry which is preliminary data.</text>
</comment>
<evidence type="ECO:0000256" key="6">
    <source>
        <dbReference type="ARBA" id="ARBA00022989"/>
    </source>
</evidence>
<feature type="transmembrane region" description="Helical" evidence="8">
    <location>
        <begin position="138"/>
        <end position="156"/>
    </location>
</feature>
<feature type="transmembrane region" description="Helical" evidence="8">
    <location>
        <begin position="322"/>
        <end position="341"/>
    </location>
</feature>
<dbReference type="Gene3D" id="1.20.1540.10">
    <property type="entry name" value="Rhomboid-like"/>
    <property type="match status" value="2"/>
</dbReference>
<keyword evidence="4 8" id="KW-0812">Transmembrane</keyword>
<name>A0AAQ4F486_AMBAM</name>
<keyword evidence="6 8" id="KW-1133">Transmembrane helix</keyword>
<dbReference type="Proteomes" id="UP001321473">
    <property type="component" value="Unassembled WGS sequence"/>
</dbReference>
<evidence type="ECO:0000256" key="5">
    <source>
        <dbReference type="ARBA" id="ARBA00022801"/>
    </source>
</evidence>
<evidence type="ECO:0000313" key="11">
    <source>
        <dbReference type="Proteomes" id="UP001321473"/>
    </source>
</evidence>
<dbReference type="GO" id="GO:0016020">
    <property type="term" value="C:membrane"/>
    <property type="evidence" value="ECO:0007669"/>
    <property type="project" value="UniProtKB-SubCell"/>
</dbReference>
<dbReference type="PANTHER" id="PTHR43066:SF1">
    <property type="entry name" value="RHOMBOID PROTEIN 2"/>
    <property type="match status" value="1"/>
</dbReference>
<evidence type="ECO:0000256" key="8">
    <source>
        <dbReference type="SAM" id="Phobius"/>
    </source>
</evidence>